<dbReference type="SUPFAM" id="SSF52540">
    <property type="entry name" value="P-loop containing nucleoside triphosphate hydrolases"/>
    <property type="match status" value="1"/>
</dbReference>
<dbReference type="EMBL" id="CP025066">
    <property type="protein sequence ID" value="AUX09161.1"/>
    <property type="molecule type" value="Genomic_DNA"/>
</dbReference>
<dbReference type="RefSeq" id="WP_119817301.1">
    <property type="nucleotide sequence ID" value="NZ_CP025066.1"/>
</dbReference>
<dbReference type="Pfam" id="PF00437">
    <property type="entry name" value="T2SSE"/>
    <property type="match status" value="1"/>
</dbReference>
<dbReference type="Gene3D" id="3.30.450.380">
    <property type="match status" value="1"/>
</dbReference>
<name>A0A343TJ89_9EURY</name>
<keyword evidence="5" id="KW-1185">Reference proteome</keyword>
<dbReference type="GeneID" id="37877884"/>
<evidence type="ECO:0000313" key="4">
    <source>
        <dbReference type="EMBL" id="AUX09161.1"/>
    </source>
</evidence>
<dbReference type="GO" id="GO:0016887">
    <property type="term" value="F:ATP hydrolysis activity"/>
    <property type="evidence" value="ECO:0007669"/>
    <property type="project" value="InterPro"/>
</dbReference>
<evidence type="ECO:0000256" key="1">
    <source>
        <dbReference type="ARBA" id="ARBA00006611"/>
    </source>
</evidence>
<organism evidence="4 5">
    <name type="scientific">Halalkaliarchaeum desulfuricum</name>
    <dbReference type="NCBI Taxonomy" id="2055893"/>
    <lineage>
        <taxon>Archaea</taxon>
        <taxon>Methanobacteriati</taxon>
        <taxon>Methanobacteriota</taxon>
        <taxon>Stenosarchaea group</taxon>
        <taxon>Halobacteria</taxon>
        <taxon>Halobacteriales</taxon>
        <taxon>Haloferacaceae</taxon>
        <taxon>Halalkaliarchaeum</taxon>
    </lineage>
</organism>
<dbReference type="PANTHER" id="PTHR30486:SF6">
    <property type="entry name" value="TYPE IV PILUS RETRACTATION ATPASE PILT"/>
    <property type="match status" value="1"/>
</dbReference>
<gene>
    <name evidence="4" type="ORF">AArcSl_1532</name>
</gene>
<dbReference type="InterPro" id="IPR050921">
    <property type="entry name" value="T4SS_GSP_E_ATPase"/>
</dbReference>
<dbReference type="InterPro" id="IPR027417">
    <property type="entry name" value="P-loop_NTPase"/>
</dbReference>
<dbReference type="AlphaFoldDB" id="A0A343TJ89"/>
<evidence type="ECO:0000313" key="5">
    <source>
        <dbReference type="Proteomes" id="UP000263012"/>
    </source>
</evidence>
<accession>A0A343TJ89</accession>
<proteinExistence type="inferred from homology"/>
<dbReference type="Gene3D" id="3.40.50.300">
    <property type="entry name" value="P-loop containing nucleotide triphosphate hydrolases"/>
    <property type="match status" value="1"/>
</dbReference>
<protein>
    <submittedName>
        <fullName evidence="4">Type II secretion system protein E</fullName>
    </submittedName>
</protein>
<sequence length="651" mass="69133">MSLFGRLSGNRDDCDSQGCRCEATFREPSGTGLRGRSELHLDATECTGDGDLQRSPACRARVVRALARRDADVVVTHARGRTRRYRPGANALLLAAGRFHERVSHHDDRLAGLAATDPLDAVREATGRAGPASRIAAESGLAEIAAGINGYEEALPSANGLSIARARIADRVPTGATLRDRFELETGAVVRTYDRPDTPPLYRLTPPSLRLDPAHAETLVAARDRFRQSAGKNGSPSADGAVAAEIDAAEHRTDGDGVSTVPAERLAAILRKHTRGNGVFEDLFADPDVTDAFVSAPVEENPVRLLRDGQRFLTNVWFPPTAAATFASRLRRESGRGFSRADPTLDASTEIGGDPVRVAATTAPVTDGLAFALRRRDRTPWTLPRLIHAGTLPPRAAGLLSVAVQRGAALLVAGGRGCGKTTLLGALLWELSPGVRTLVVEDTPELPVDRLQSAGRDVQRLHADQGGTANERGTSRESGGGVSPTEAVRTALRLGDGALVVGEVRGTEAAALYEAMRVGAQREAVLGTIHGDGADGVRERVVADLGVPASAFAATDAVVTLDGRYRLSALEEIRGDGDDVRSVSLFEGSDAGSTTGVCDRGNSHLLSSLARSEETYTDVWNAVERRSDRLERLAETDRHRPSDLDSGRFAP</sequence>
<dbReference type="OrthoDB" id="31341at2157"/>
<dbReference type="KEGG" id="hdf:AArcSl_1532"/>
<evidence type="ECO:0000259" key="3">
    <source>
        <dbReference type="Pfam" id="PF00437"/>
    </source>
</evidence>
<reference evidence="5" key="1">
    <citation type="submission" date="2017-11" db="EMBL/GenBank/DDBJ databases">
        <title>Phenotypic and genomic properties of facultatively anaerobic sulfur-reducing natronoarchaea from hypersaline soda lakes.</title>
        <authorList>
            <person name="Sorokin D.Y."/>
            <person name="Kublanov I.V."/>
            <person name="Roman P."/>
            <person name="Sinninghe Damste J.S."/>
            <person name="Golyshin P.N."/>
            <person name="Rojo D."/>
            <person name="Ciordia S."/>
            <person name="Mena M.D.C."/>
            <person name="Ferrer M."/>
            <person name="Messina E."/>
            <person name="Smedile F."/>
            <person name="La Spada G."/>
            <person name="La Cono V."/>
            <person name="Yakimov M.M."/>
        </authorList>
    </citation>
    <scope>NUCLEOTIDE SEQUENCE [LARGE SCALE GENOMIC DNA]</scope>
    <source>
        <strain evidence="5">AArc-Sl</strain>
    </source>
</reference>
<evidence type="ECO:0000256" key="2">
    <source>
        <dbReference type="SAM" id="MobiDB-lite"/>
    </source>
</evidence>
<feature type="domain" description="Bacterial type II secretion system protein E" evidence="3">
    <location>
        <begin position="349"/>
        <end position="557"/>
    </location>
</feature>
<comment type="similarity">
    <text evidence="1">Belongs to the GSP E family.</text>
</comment>
<dbReference type="Proteomes" id="UP000263012">
    <property type="component" value="Chromosome"/>
</dbReference>
<dbReference type="InterPro" id="IPR001482">
    <property type="entry name" value="T2SS/T4SS_dom"/>
</dbReference>
<dbReference type="PANTHER" id="PTHR30486">
    <property type="entry name" value="TWITCHING MOTILITY PROTEIN PILT"/>
    <property type="match status" value="1"/>
</dbReference>
<feature type="region of interest" description="Disordered" evidence="2">
    <location>
        <begin position="461"/>
        <end position="485"/>
    </location>
</feature>